<keyword evidence="4" id="KW-1185">Reference proteome</keyword>
<feature type="chain" id="PRO_5008788772" description="Farnesoic acid O-methyl transferase domain-containing protein" evidence="1">
    <location>
        <begin position="20"/>
        <end position="189"/>
    </location>
</feature>
<reference evidence="3" key="3">
    <citation type="submission" date="2015-06" db="UniProtKB">
        <authorList>
            <consortium name="EnsemblMetazoa"/>
        </authorList>
    </citation>
    <scope>IDENTIFICATION</scope>
</reference>
<evidence type="ECO:0000313" key="3">
    <source>
        <dbReference type="EnsemblMetazoa" id="CapteP185108"/>
    </source>
</evidence>
<feature type="signal peptide" evidence="1">
    <location>
        <begin position="1"/>
        <end position="19"/>
    </location>
</feature>
<keyword evidence="1" id="KW-0732">Signal</keyword>
<gene>
    <name evidence="2" type="ORF">CAPTEDRAFT_185108</name>
</gene>
<dbReference type="HOGENOM" id="CLU_104324_0_0_1"/>
<evidence type="ECO:0000313" key="4">
    <source>
        <dbReference type="Proteomes" id="UP000014760"/>
    </source>
</evidence>
<name>R7V7M6_CAPTE</name>
<dbReference type="EMBL" id="KB294469">
    <property type="protein sequence ID" value="ELU14487.1"/>
    <property type="molecule type" value="Genomic_DNA"/>
</dbReference>
<dbReference type="EnsemblMetazoa" id="CapteT185108">
    <property type="protein sequence ID" value="CapteP185108"/>
    <property type="gene ID" value="CapteG185108"/>
</dbReference>
<protein>
    <recommendedName>
        <fullName evidence="5">Farnesoic acid O-methyl transferase domain-containing protein</fullName>
    </recommendedName>
</protein>
<proteinExistence type="predicted"/>
<dbReference type="Proteomes" id="UP000014760">
    <property type="component" value="Unassembled WGS sequence"/>
</dbReference>
<sequence>MNTFLLILTITLLADVAICEDVAMCPMGEQYTMAVLDVDFVNHYPERNYIYFGIKACRSAGVKLLFQNVYFYTKFERKPYLDQPMIMPIIGKYIGHEDPTTLWTSSTPLLDCDEMKYFWLKWIEGELSFGQGLQVGSGVLATIPDSDVHAEYDDVLYVWDDFTYGFTADFETQCASLHAIREQQDEIIG</sequence>
<evidence type="ECO:0008006" key="5">
    <source>
        <dbReference type="Google" id="ProtNLM"/>
    </source>
</evidence>
<dbReference type="OrthoDB" id="6156557at2759"/>
<evidence type="ECO:0000313" key="2">
    <source>
        <dbReference type="EMBL" id="ELU14487.1"/>
    </source>
</evidence>
<evidence type="ECO:0000256" key="1">
    <source>
        <dbReference type="SAM" id="SignalP"/>
    </source>
</evidence>
<organism evidence="2">
    <name type="scientific">Capitella teleta</name>
    <name type="common">Polychaete worm</name>
    <dbReference type="NCBI Taxonomy" id="283909"/>
    <lineage>
        <taxon>Eukaryota</taxon>
        <taxon>Metazoa</taxon>
        <taxon>Spiralia</taxon>
        <taxon>Lophotrochozoa</taxon>
        <taxon>Annelida</taxon>
        <taxon>Polychaeta</taxon>
        <taxon>Sedentaria</taxon>
        <taxon>Scolecida</taxon>
        <taxon>Capitellidae</taxon>
        <taxon>Capitella</taxon>
    </lineage>
</organism>
<accession>R7V7M6</accession>
<reference evidence="4" key="1">
    <citation type="submission" date="2012-12" db="EMBL/GenBank/DDBJ databases">
        <authorList>
            <person name="Hellsten U."/>
            <person name="Grimwood J."/>
            <person name="Chapman J.A."/>
            <person name="Shapiro H."/>
            <person name="Aerts A."/>
            <person name="Otillar R.P."/>
            <person name="Terry A.Y."/>
            <person name="Boore J.L."/>
            <person name="Simakov O."/>
            <person name="Marletaz F."/>
            <person name="Cho S.-J."/>
            <person name="Edsinger-Gonzales E."/>
            <person name="Havlak P."/>
            <person name="Kuo D.-H."/>
            <person name="Larsson T."/>
            <person name="Lv J."/>
            <person name="Arendt D."/>
            <person name="Savage R."/>
            <person name="Osoegawa K."/>
            <person name="de Jong P."/>
            <person name="Lindberg D.R."/>
            <person name="Seaver E.C."/>
            <person name="Weisblat D.A."/>
            <person name="Putnam N.H."/>
            <person name="Grigoriev I.V."/>
            <person name="Rokhsar D.S."/>
        </authorList>
    </citation>
    <scope>NUCLEOTIDE SEQUENCE</scope>
    <source>
        <strain evidence="4">I ESC-2004</strain>
    </source>
</reference>
<dbReference type="EMBL" id="AMQN01038646">
    <property type="status" value="NOT_ANNOTATED_CDS"/>
    <property type="molecule type" value="Genomic_DNA"/>
</dbReference>
<reference evidence="2 4" key="2">
    <citation type="journal article" date="2013" name="Nature">
        <title>Insights into bilaterian evolution from three spiralian genomes.</title>
        <authorList>
            <person name="Simakov O."/>
            <person name="Marletaz F."/>
            <person name="Cho S.J."/>
            <person name="Edsinger-Gonzales E."/>
            <person name="Havlak P."/>
            <person name="Hellsten U."/>
            <person name="Kuo D.H."/>
            <person name="Larsson T."/>
            <person name="Lv J."/>
            <person name="Arendt D."/>
            <person name="Savage R."/>
            <person name="Osoegawa K."/>
            <person name="de Jong P."/>
            <person name="Grimwood J."/>
            <person name="Chapman J.A."/>
            <person name="Shapiro H."/>
            <person name="Aerts A."/>
            <person name="Otillar R.P."/>
            <person name="Terry A.Y."/>
            <person name="Boore J.L."/>
            <person name="Grigoriev I.V."/>
            <person name="Lindberg D.R."/>
            <person name="Seaver E.C."/>
            <person name="Weisblat D.A."/>
            <person name="Putnam N.H."/>
            <person name="Rokhsar D.S."/>
        </authorList>
    </citation>
    <scope>NUCLEOTIDE SEQUENCE</scope>
    <source>
        <strain evidence="2 4">I ESC-2004</strain>
    </source>
</reference>
<dbReference type="AlphaFoldDB" id="R7V7M6"/>